<proteinExistence type="predicted"/>
<name>A0A845A145_9SPHN</name>
<organism evidence="1 2">
    <name type="scientific">Aurantiacibacter arachoides</name>
    <dbReference type="NCBI Taxonomy" id="1850444"/>
    <lineage>
        <taxon>Bacteria</taxon>
        <taxon>Pseudomonadati</taxon>
        <taxon>Pseudomonadota</taxon>
        <taxon>Alphaproteobacteria</taxon>
        <taxon>Sphingomonadales</taxon>
        <taxon>Erythrobacteraceae</taxon>
        <taxon>Aurantiacibacter</taxon>
    </lineage>
</organism>
<dbReference type="RefSeq" id="WP_131453499.1">
    <property type="nucleotide sequence ID" value="NZ_BMJK01000002.1"/>
</dbReference>
<dbReference type="Proteomes" id="UP000460626">
    <property type="component" value="Unassembled WGS sequence"/>
</dbReference>
<accession>A0A845A145</accession>
<gene>
    <name evidence="1" type="ORF">GRI62_11710</name>
</gene>
<dbReference type="EMBL" id="WTYH01000001">
    <property type="protein sequence ID" value="MXO94261.1"/>
    <property type="molecule type" value="Genomic_DNA"/>
</dbReference>
<sequence>MGLLADTFIAPSIDAAMLEVDTNAAQFKAEFHRDIQSWSLDRREQAFLSGIADRRISGRALLSNAKVHRAAQSALIDAMADLWLREPERQRVWVTMAWDAGVSWERQPDVDLVSLKAITNRHLGRAGLEGFGVVETDVWKNIAGEEGRRLVSHVHFLGASAIGGHLKVREIEANMCSRRALSNSLGARSVVIKNVGPTVDDLTRIGRYMLKRPAFAKNPVPRADGGGFRLQDVAHARGSVSRLIELFSHCEVGNVIFSIGAGRTIAEKVRQAVRQEIAPRGSATPAPTHEEIQAHWARIRQSCGKGDFRPCRVITRADQRGRWLRY</sequence>
<evidence type="ECO:0000313" key="1">
    <source>
        <dbReference type="EMBL" id="MXO94261.1"/>
    </source>
</evidence>
<evidence type="ECO:0000313" key="2">
    <source>
        <dbReference type="Proteomes" id="UP000460626"/>
    </source>
</evidence>
<dbReference type="OrthoDB" id="7403316at2"/>
<protein>
    <submittedName>
        <fullName evidence="1">Uncharacterized protein</fullName>
    </submittedName>
</protein>
<dbReference type="AlphaFoldDB" id="A0A845A145"/>
<keyword evidence="2" id="KW-1185">Reference proteome</keyword>
<reference evidence="1 2" key="1">
    <citation type="submission" date="2019-12" db="EMBL/GenBank/DDBJ databases">
        <title>Genomic-based taxomic classification of the family Erythrobacteraceae.</title>
        <authorList>
            <person name="Xu L."/>
        </authorList>
    </citation>
    <scope>NUCLEOTIDE SEQUENCE [LARGE SCALE GENOMIC DNA]</scope>
    <source>
        <strain evidence="1 2">RC4-10-4</strain>
    </source>
</reference>
<comment type="caution">
    <text evidence="1">The sequence shown here is derived from an EMBL/GenBank/DDBJ whole genome shotgun (WGS) entry which is preliminary data.</text>
</comment>